<dbReference type="Pfam" id="PF01370">
    <property type="entry name" value="Epimerase"/>
    <property type="match status" value="1"/>
</dbReference>
<dbReference type="GO" id="GO:0006012">
    <property type="term" value="P:galactose metabolic process"/>
    <property type="evidence" value="ECO:0007669"/>
    <property type="project" value="UniProtKB-KW"/>
</dbReference>
<protein>
    <recommendedName>
        <fullName evidence="6">UDP-glucose 4-epimerase</fullName>
        <ecNumber evidence="5">5.1.3.2</ecNumber>
    </recommendedName>
    <alternativeName>
        <fullName evidence="11">Galactowaldenase</fullName>
    </alternativeName>
    <alternativeName>
        <fullName evidence="10">UDP-galactose 4-epimerase</fullName>
    </alternativeName>
</protein>
<comment type="caution">
    <text evidence="13">The sequence shown here is derived from an EMBL/GenBank/DDBJ whole genome shotgun (WGS) entry which is preliminary data.</text>
</comment>
<evidence type="ECO:0000256" key="7">
    <source>
        <dbReference type="ARBA" id="ARBA00023027"/>
    </source>
</evidence>
<evidence type="ECO:0000256" key="4">
    <source>
        <dbReference type="ARBA" id="ARBA00007637"/>
    </source>
</evidence>
<dbReference type="Gene3D" id="3.40.50.720">
    <property type="entry name" value="NAD(P)-binding Rossmann-like Domain"/>
    <property type="match status" value="1"/>
</dbReference>
<feature type="domain" description="NAD-dependent epimerase/dehydratase" evidence="12">
    <location>
        <begin position="3"/>
        <end position="216"/>
    </location>
</feature>
<evidence type="ECO:0000259" key="12">
    <source>
        <dbReference type="Pfam" id="PF01370"/>
    </source>
</evidence>
<evidence type="ECO:0000256" key="6">
    <source>
        <dbReference type="ARBA" id="ARBA00018569"/>
    </source>
</evidence>
<dbReference type="RefSeq" id="WP_119764261.1">
    <property type="nucleotide sequence ID" value="NZ_QYUJ01000014.1"/>
</dbReference>
<keyword evidence="8" id="KW-0119">Carbohydrate metabolism</keyword>
<dbReference type="SUPFAM" id="SSF51735">
    <property type="entry name" value="NAD(P)-binding Rossmann-fold domains"/>
    <property type="match status" value="1"/>
</dbReference>
<evidence type="ECO:0000256" key="10">
    <source>
        <dbReference type="ARBA" id="ARBA00031367"/>
    </source>
</evidence>
<dbReference type="OrthoDB" id="9809586at2"/>
<dbReference type="GO" id="GO:0005829">
    <property type="term" value="C:cytosol"/>
    <property type="evidence" value="ECO:0007669"/>
    <property type="project" value="TreeGrafter"/>
</dbReference>
<evidence type="ECO:0000256" key="9">
    <source>
        <dbReference type="ARBA" id="ARBA00023235"/>
    </source>
</evidence>
<dbReference type="EC" id="5.1.3.2" evidence="5"/>
<keyword evidence="7" id="KW-0520">NAD</keyword>
<dbReference type="InterPro" id="IPR036291">
    <property type="entry name" value="NAD(P)-bd_dom_sf"/>
</dbReference>
<keyword evidence="9" id="KW-0413">Isomerase</keyword>
<proteinExistence type="inferred from homology"/>
<comment type="similarity">
    <text evidence="4">Belongs to the NAD(P)-dependent epimerase/dehydratase family.</text>
</comment>
<organism evidence="13 14">
    <name type="scientific">Deinococcus cavernae</name>
    <dbReference type="NCBI Taxonomy" id="2320857"/>
    <lineage>
        <taxon>Bacteria</taxon>
        <taxon>Thermotogati</taxon>
        <taxon>Deinococcota</taxon>
        <taxon>Deinococci</taxon>
        <taxon>Deinococcales</taxon>
        <taxon>Deinococcaceae</taxon>
        <taxon>Deinococcus</taxon>
    </lineage>
</organism>
<evidence type="ECO:0000256" key="2">
    <source>
        <dbReference type="ARBA" id="ARBA00001911"/>
    </source>
</evidence>
<gene>
    <name evidence="13" type="ORF">D3875_12710</name>
</gene>
<evidence type="ECO:0000256" key="11">
    <source>
        <dbReference type="ARBA" id="ARBA00033067"/>
    </source>
</evidence>
<dbReference type="AlphaFoldDB" id="A0A418V845"/>
<evidence type="ECO:0000256" key="1">
    <source>
        <dbReference type="ARBA" id="ARBA00000083"/>
    </source>
</evidence>
<evidence type="ECO:0000313" key="14">
    <source>
        <dbReference type="Proteomes" id="UP000286287"/>
    </source>
</evidence>
<name>A0A418V845_9DEIO</name>
<keyword evidence="8" id="KW-0299">Galactose metabolism</keyword>
<accession>A0A418V845</accession>
<evidence type="ECO:0000256" key="5">
    <source>
        <dbReference type="ARBA" id="ARBA00013189"/>
    </source>
</evidence>
<dbReference type="GO" id="GO:0003978">
    <property type="term" value="F:UDP-glucose 4-epimerase activity"/>
    <property type="evidence" value="ECO:0007669"/>
    <property type="project" value="UniProtKB-EC"/>
</dbReference>
<evidence type="ECO:0000313" key="13">
    <source>
        <dbReference type="EMBL" id="RJF72283.1"/>
    </source>
</evidence>
<keyword evidence="14" id="KW-1185">Reference proteome</keyword>
<evidence type="ECO:0000256" key="3">
    <source>
        <dbReference type="ARBA" id="ARBA00004947"/>
    </source>
</evidence>
<comment type="pathway">
    <text evidence="3">Carbohydrate metabolism; galactose metabolism.</text>
</comment>
<dbReference type="PANTHER" id="PTHR43725">
    <property type="entry name" value="UDP-GLUCOSE 4-EPIMERASE"/>
    <property type="match status" value="1"/>
</dbReference>
<comment type="catalytic activity">
    <reaction evidence="1">
        <text>UDP-alpha-D-glucose = UDP-alpha-D-galactose</text>
        <dbReference type="Rhea" id="RHEA:22168"/>
        <dbReference type="ChEBI" id="CHEBI:58885"/>
        <dbReference type="ChEBI" id="CHEBI:66914"/>
        <dbReference type="EC" id="5.1.3.2"/>
    </reaction>
</comment>
<dbReference type="InterPro" id="IPR001509">
    <property type="entry name" value="Epimerase_deHydtase"/>
</dbReference>
<dbReference type="EMBL" id="QYUJ01000014">
    <property type="protein sequence ID" value="RJF72283.1"/>
    <property type="molecule type" value="Genomic_DNA"/>
</dbReference>
<reference evidence="13 14" key="1">
    <citation type="submission" date="2018-09" db="EMBL/GenBank/DDBJ databases">
        <authorList>
            <person name="Zhu H."/>
        </authorList>
    </citation>
    <scope>NUCLEOTIDE SEQUENCE [LARGE SCALE GENOMIC DNA]</scope>
    <source>
        <strain evidence="13 14">K2S05-167</strain>
    </source>
</reference>
<sequence length="321" mass="35258">MQILVLGGARLVGRHIVEALVAGGHEVTMLSRGQTQADLPAAVERLLGDRNDGVAGLSALAGRSWDACVDVSGYTPRQVRASAEFLKGRVGRYVFISTVSVYAEQNRHPILETDPLLPPAAEDVTEVTGETYGPLKVTCEAIVQEVYEDACTILRPQLVTGPHDYTPRYPYWPDRVARGGTILAAGKDDFIQVIDARDIGQFVVKVIQDDIGGLFNLSGPRLTWEEFLTLLDAVDVFWTTPEHLEQVGVNFYELPVYLPANSEQGGIMEVSNERARAAGLTLTAPLKTAQDTREWSKTTDLTYSLTPEREAEILTLLRGRH</sequence>
<dbReference type="PANTHER" id="PTHR43725:SF47">
    <property type="entry name" value="UDP-GLUCOSE 4-EPIMERASE"/>
    <property type="match status" value="1"/>
</dbReference>
<evidence type="ECO:0000256" key="8">
    <source>
        <dbReference type="ARBA" id="ARBA00023144"/>
    </source>
</evidence>
<dbReference type="Proteomes" id="UP000286287">
    <property type="component" value="Unassembled WGS sequence"/>
</dbReference>
<comment type="cofactor">
    <cofactor evidence="2">
        <name>NAD(+)</name>
        <dbReference type="ChEBI" id="CHEBI:57540"/>
    </cofactor>
</comment>